<protein>
    <recommendedName>
        <fullName evidence="6">Cyclic di-GMP-binding protein</fullName>
    </recommendedName>
    <alternativeName>
        <fullName evidence="6">Cellulose synthase regulatory subunit</fullName>
    </alternativeName>
</protein>
<keyword evidence="3 6" id="KW-0812">Transmembrane</keyword>
<keyword evidence="5 6" id="KW-0472">Membrane</keyword>
<dbReference type="GO" id="GO:0030244">
    <property type="term" value="P:cellulose biosynthetic process"/>
    <property type="evidence" value="ECO:0007669"/>
    <property type="project" value="UniProtKB-KW"/>
</dbReference>
<name>A0AB39HE49_9VIBR</name>
<comment type="pathway">
    <text evidence="6">Glycan metabolism; bacterial cellulose biosynthesis.</text>
</comment>
<evidence type="ECO:0000256" key="3">
    <source>
        <dbReference type="ARBA" id="ARBA00022692"/>
    </source>
</evidence>
<feature type="compositionally biased region" description="Polar residues" evidence="7">
    <location>
        <begin position="233"/>
        <end position="252"/>
    </location>
</feature>
<reference evidence="8" key="1">
    <citation type="submission" date="2024-07" db="EMBL/GenBank/DDBJ databases">
        <title>Genome Analysis of a Potential Novel Vibrio Species Secreting pH- and Thermo-stable Alginate Lyase and its Application in Producing Alginate Oligosaccharides.</title>
        <authorList>
            <person name="Huang H."/>
            <person name="Bao K."/>
        </authorList>
    </citation>
    <scope>NUCLEOTIDE SEQUENCE</scope>
    <source>
        <strain evidence="8">HB236076</strain>
    </source>
</reference>
<feature type="chain" id="PRO_5044045844" description="Cyclic di-GMP-binding protein" evidence="6">
    <location>
        <begin position="31"/>
        <end position="766"/>
    </location>
</feature>
<dbReference type="GO" id="GO:0006011">
    <property type="term" value="P:UDP-alpha-D-glucose metabolic process"/>
    <property type="evidence" value="ECO:0007669"/>
    <property type="project" value="InterPro"/>
</dbReference>
<dbReference type="Gene3D" id="2.60.120.260">
    <property type="entry name" value="Galactose-binding domain-like"/>
    <property type="match status" value="2"/>
</dbReference>
<feature type="transmembrane region" description="Helical" evidence="6">
    <location>
        <begin position="732"/>
        <end position="753"/>
    </location>
</feature>
<evidence type="ECO:0000256" key="2">
    <source>
        <dbReference type="ARBA" id="ARBA00022475"/>
    </source>
</evidence>
<feature type="signal peptide" evidence="6">
    <location>
        <begin position="1"/>
        <end position="30"/>
    </location>
</feature>
<comment type="subcellular location">
    <subcellularLocation>
        <location evidence="6">Cell inner membrane</location>
    </subcellularLocation>
    <subcellularLocation>
        <location evidence="1">Cell membrane</location>
        <topology evidence="1">Single-pass membrane protein</topology>
    </subcellularLocation>
</comment>
<dbReference type="PANTHER" id="PTHR39083">
    <property type="entry name" value="CYCLIC DI-GMP-BINDING PROTEIN"/>
    <property type="match status" value="1"/>
</dbReference>
<evidence type="ECO:0000256" key="4">
    <source>
        <dbReference type="ARBA" id="ARBA00022989"/>
    </source>
</evidence>
<organism evidence="8">
    <name type="scientific">Vibrio sp. HB236076</name>
    <dbReference type="NCBI Taxonomy" id="3232307"/>
    <lineage>
        <taxon>Bacteria</taxon>
        <taxon>Pseudomonadati</taxon>
        <taxon>Pseudomonadota</taxon>
        <taxon>Gammaproteobacteria</taxon>
        <taxon>Vibrionales</taxon>
        <taxon>Vibrionaceae</taxon>
        <taxon>Vibrio</taxon>
    </lineage>
</organism>
<comment type="similarity">
    <text evidence="6">Belongs to the AcsB/BcsB family.</text>
</comment>
<proteinExistence type="inferred from homology"/>
<keyword evidence="6" id="KW-0997">Cell inner membrane</keyword>
<keyword evidence="2 6" id="KW-1003">Cell membrane</keyword>
<evidence type="ECO:0000256" key="1">
    <source>
        <dbReference type="ARBA" id="ARBA00004162"/>
    </source>
</evidence>
<dbReference type="RefSeq" id="WP_306101976.1">
    <property type="nucleotide sequence ID" value="NZ_CP162601.1"/>
</dbReference>
<dbReference type="Pfam" id="PF03170">
    <property type="entry name" value="BcsB"/>
    <property type="match status" value="1"/>
</dbReference>
<evidence type="ECO:0000313" key="8">
    <source>
        <dbReference type="EMBL" id="XDK24845.1"/>
    </source>
</evidence>
<feature type="region of interest" description="Disordered" evidence="7">
    <location>
        <begin position="233"/>
        <end position="254"/>
    </location>
</feature>
<dbReference type="InterPro" id="IPR018513">
    <property type="entry name" value="Cell_synthase_bac"/>
</dbReference>
<dbReference type="PANTHER" id="PTHR39083:SF1">
    <property type="entry name" value="CYCLIC DI-GMP-BINDING PROTEIN"/>
    <property type="match status" value="1"/>
</dbReference>
<comment type="function">
    <text evidence="6">Binds the cellulose synthase activator, bis-(3'-5') cyclic diguanylic acid (c-di-GMP).</text>
</comment>
<sequence>MTIPFLNHLSRLSAILLSTLMVLWASQAQAMVHHHLPLSPFYGGNNTLRLEGERASANISIPVSPLASIKSAQLHLEATTSIALLQRQSVLSIRFNDITIGQIELNANKPLISADLSIPKDLWRAEYNNLTFAVSQHSQLCQDPDAPELWTEINLNRSTLSIDDAIEAKPMRLQSLSGFFHPGIGGQHQADIFTIDGDKGLKALSQKALPLIAQGVAIREQYRSVTFTHHTISPANAPTDESLSGANNNRRSSWYLPKQSPLEQLHIVAATREALKPLVSDRVYQQINGPFLLIQQTPTAEGVTQSASARERHYRLLVSGVTADDVIQAADTLAHMDDVLNPDDQLTILSQHNSAETLDQQRMVLHPGKTYAFSQLGQAPLYFTGRGSFSQNMTVRLPADFYPAENAKIKLSLNFGYGAGFGTGSILNISVNGDVVHSVPLDEVQGHAYRDFVFTIPARYFSGGFNNLNFYVNQNTPQVSGQCTDVYGGYLRFNLNNTSEITIPEASHIARQPDLRLMTQTGYPFAQFNNQEVSNIYLASPAMLSPALTLIGKMAQSAGNILPNLTIENTIPEQLSANAIVLATPEQLSPALFDNVTTSITKTKNWAYRLQNTLYNLVAQQPLDSQAEPIAASSFTEQKSSLGPLSILLGTKNPLSERVGTLVILTADSAELLKKRTEELVDNQMWGQIHGDFFAWQSGEKPALVMQTSAPYNIGHEETFMEIRAWLSQNPWYWLLITVSLVILVAILAFILLKRKHRQVEEQWQQ</sequence>
<keyword evidence="6" id="KW-0135">Cellulose biosynthesis</keyword>
<keyword evidence="6" id="KW-0732">Signal</keyword>
<dbReference type="AlphaFoldDB" id="A0AB39HE49"/>
<evidence type="ECO:0000256" key="6">
    <source>
        <dbReference type="RuleBase" id="RU365021"/>
    </source>
</evidence>
<dbReference type="EMBL" id="CP162601">
    <property type="protein sequence ID" value="XDK24845.1"/>
    <property type="molecule type" value="Genomic_DNA"/>
</dbReference>
<comment type="subunit">
    <text evidence="6">Tightly associated with the cellulose synthase catalytic subunit.</text>
</comment>
<gene>
    <name evidence="8" type="ORF">AB0763_11845</name>
</gene>
<keyword evidence="6" id="KW-0973">c-di-GMP</keyword>
<keyword evidence="4 6" id="KW-1133">Transmembrane helix</keyword>
<accession>A0AB39HE49</accession>
<evidence type="ECO:0000256" key="5">
    <source>
        <dbReference type="ARBA" id="ARBA00023136"/>
    </source>
</evidence>
<evidence type="ECO:0000256" key="7">
    <source>
        <dbReference type="SAM" id="MobiDB-lite"/>
    </source>
</evidence>
<dbReference type="KEGG" id="vih:AB0763_11845"/>
<dbReference type="GO" id="GO:0005886">
    <property type="term" value="C:plasma membrane"/>
    <property type="evidence" value="ECO:0007669"/>
    <property type="project" value="UniProtKB-SubCell"/>
</dbReference>